<dbReference type="SUPFAM" id="SSF56601">
    <property type="entry name" value="beta-lactamase/transpeptidase-like"/>
    <property type="match status" value="1"/>
</dbReference>
<evidence type="ECO:0000259" key="4">
    <source>
        <dbReference type="Pfam" id="PF00144"/>
    </source>
</evidence>
<dbReference type="Pfam" id="PF00144">
    <property type="entry name" value="Beta-lactamase"/>
    <property type="match status" value="1"/>
</dbReference>
<dbReference type="Proteomes" id="UP000664628">
    <property type="component" value="Unassembled WGS sequence"/>
</dbReference>
<proteinExistence type="predicted"/>
<accession>A0ABS3JUD0</accession>
<evidence type="ECO:0000313" key="6">
    <source>
        <dbReference type="Proteomes" id="UP000664628"/>
    </source>
</evidence>
<comment type="subcellular location">
    <subcellularLocation>
        <location evidence="1">Membrane</location>
    </subcellularLocation>
</comment>
<reference evidence="5 6" key="1">
    <citation type="submission" date="2021-03" db="EMBL/GenBank/DDBJ databases">
        <title>Fibrella sp. HMF5405 genome sequencing and assembly.</title>
        <authorList>
            <person name="Kang H."/>
            <person name="Kim H."/>
            <person name="Bae S."/>
            <person name="Joh K."/>
        </authorList>
    </citation>
    <scope>NUCLEOTIDE SEQUENCE [LARGE SCALE GENOMIC DNA]</scope>
    <source>
        <strain evidence="5 6">HMF5405</strain>
    </source>
</reference>
<dbReference type="PANTHER" id="PTHR46825:SF11">
    <property type="entry name" value="PENICILLIN-BINDING PROTEIN 4"/>
    <property type="match status" value="1"/>
</dbReference>
<sequence>MNRINALLYALLISSAATAQSTSSPGTPAVDPVRLIQVYNSGDSLKYQTYFASLTPDLSQIAANSRRMQREFAQIGPLRLMKTTVVSPTQTELALKTDAYDSWWKLILFTDSTQAFKEHRMRPVRLSGEFLSGEKRSLAQALSATDQYIAKLVAQQLFAGNVLIAHGNEVLYRKSFGNNPARRPNTAAQSFQLASLSKLFTSISILQLADEGRLSLEDSIGRLLPGLSNKALYPITIRQLLTHSSGMGDFFEDPAYAPQPDQVLTSQQIRAAIDQDRPHFPAGQAFRYSNTGYLLLGLVVEKLGGLPFADYVAKRILGPVGMPDTRVDNGAGGGFSTLSDLYRFSQALRNSELLAKATTQTFLTHHTPDWGLGQEYQALGREVVTGHSGGYIGACTELNMYQHSGYTVIILSNTEPPYGHFLSDKIKELLLSN</sequence>
<dbReference type="RefSeq" id="WP_207333020.1">
    <property type="nucleotide sequence ID" value="NZ_JAFMYW010000019.1"/>
</dbReference>
<keyword evidence="2" id="KW-0472">Membrane</keyword>
<feature type="domain" description="Beta-lactamase-related" evidence="4">
    <location>
        <begin position="146"/>
        <end position="425"/>
    </location>
</feature>
<dbReference type="InterPro" id="IPR012338">
    <property type="entry name" value="Beta-lactam/transpept-like"/>
</dbReference>
<keyword evidence="6" id="KW-1185">Reference proteome</keyword>
<dbReference type="InterPro" id="IPR050491">
    <property type="entry name" value="AmpC-like"/>
</dbReference>
<name>A0ABS3JUD0_9BACT</name>
<evidence type="ECO:0000256" key="3">
    <source>
        <dbReference type="SAM" id="SignalP"/>
    </source>
</evidence>
<organism evidence="5 6">
    <name type="scientific">Fibrella forsythiae</name>
    <dbReference type="NCBI Taxonomy" id="2817061"/>
    <lineage>
        <taxon>Bacteria</taxon>
        <taxon>Pseudomonadati</taxon>
        <taxon>Bacteroidota</taxon>
        <taxon>Cytophagia</taxon>
        <taxon>Cytophagales</taxon>
        <taxon>Spirosomataceae</taxon>
        <taxon>Fibrella</taxon>
    </lineage>
</organism>
<dbReference type="InterPro" id="IPR001466">
    <property type="entry name" value="Beta-lactam-related"/>
</dbReference>
<evidence type="ECO:0000256" key="1">
    <source>
        <dbReference type="ARBA" id="ARBA00004370"/>
    </source>
</evidence>
<evidence type="ECO:0000256" key="2">
    <source>
        <dbReference type="ARBA" id="ARBA00023136"/>
    </source>
</evidence>
<evidence type="ECO:0000313" key="5">
    <source>
        <dbReference type="EMBL" id="MBO0953068.1"/>
    </source>
</evidence>
<keyword evidence="3" id="KW-0732">Signal</keyword>
<feature type="signal peptide" evidence="3">
    <location>
        <begin position="1"/>
        <end position="19"/>
    </location>
</feature>
<dbReference type="EMBL" id="JAFMYW010000019">
    <property type="protein sequence ID" value="MBO0953068.1"/>
    <property type="molecule type" value="Genomic_DNA"/>
</dbReference>
<protein>
    <submittedName>
        <fullName evidence="5">Beta-lactamase family protein</fullName>
    </submittedName>
</protein>
<dbReference type="PANTHER" id="PTHR46825">
    <property type="entry name" value="D-ALANYL-D-ALANINE-CARBOXYPEPTIDASE/ENDOPEPTIDASE AMPH"/>
    <property type="match status" value="1"/>
</dbReference>
<comment type="caution">
    <text evidence="5">The sequence shown here is derived from an EMBL/GenBank/DDBJ whole genome shotgun (WGS) entry which is preliminary data.</text>
</comment>
<gene>
    <name evidence="5" type="ORF">J2I46_31130</name>
</gene>
<feature type="chain" id="PRO_5047057542" evidence="3">
    <location>
        <begin position="20"/>
        <end position="433"/>
    </location>
</feature>
<dbReference type="Gene3D" id="3.40.710.10">
    <property type="entry name" value="DD-peptidase/beta-lactamase superfamily"/>
    <property type="match status" value="1"/>
</dbReference>